<dbReference type="EMBL" id="FNXT01000661">
    <property type="protein sequence ID" value="SZX65691.1"/>
    <property type="molecule type" value="Genomic_DNA"/>
</dbReference>
<name>A0A383VKH4_TETOB</name>
<dbReference type="InterPro" id="IPR000228">
    <property type="entry name" value="RNA3'_term_phos_cyc"/>
</dbReference>
<evidence type="ECO:0000256" key="2">
    <source>
        <dbReference type="PIRSR" id="PIRSR005378-2"/>
    </source>
</evidence>
<dbReference type="InterPro" id="IPR013792">
    <property type="entry name" value="RNA3'P_cycl/enolpyr_Trfase_a/b"/>
</dbReference>
<dbReference type="PANTHER" id="PTHR11096:SF0">
    <property type="entry name" value="RNA 3'-TERMINAL PHOSPHATE CYCLASE"/>
    <property type="match status" value="1"/>
</dbReference>
<evidence type="ECO:0000259" key="4">
    <source>
        <dbReference type="Pfam" id="PF05189"/>
    </source>
</evidence>
<evidence type="ECO:0000313" key="5">
    <source>
        <dbReference type="EMBL" id="SZX65691.1"/>
    </source>
</evidence>
<dbReference type="PIRSF" id="PIRSF005378">
    <property type="entry name" value="RNA3'_term_phos_cycl_euk"/>
    <property type="match status" value="1"/>
</dbReference>
<evidence type="ECO:0000256" key="1">
    <source>
        <dbReference type="PIRSR" id="PIRSR005378-1"/>
    </source>
</evidence>
<dbReference type="InterPro" id="IPR013791">
    <property type="entry name" value="RNA3'-term_phos_cycl_insert"/>
</dbReference>
<dbReference type="Gene3D" id="3.30.360.20">
    <property type="entry name" value="RNA 3'-terminal phosphate cyclase, insert domain"/>
    <property type="match status" value="1"/>
</dbReference>
<protein>
    <submittedName>
        <fullName evidence="5">Uncharacterized protein</fullName>
    </submittedName>
</protein>
<dbReference type="SUPFAM" id="SSF55205">
    <property type="entry name" value="EPT/RTPC-like"/>
    <property type="match status" value="2"/>
</dbReference>
<feature type="binding site" evidence="2">
    <location>
        <position position="99"/>
    </location>
    <ligand>
        <name>ATP</name>
        <dbReference type="ChEBI" id="CHEBI:30616"/>
    </ligand>
</feature>
<dbReference type="GO" id="GO:0003963">
    <property type="term" value="F:RNA-3'-phosphate cyclase activity"/>
    <property type="evidence" value="ECO:0007669"/>
    <property type="project" value="TreeGrafter"/>
</dbReference>
<keyword evidence="2" id="KW-0547">Nucleotide-binding</keyword>
<dbReference type="STRING" id="3088.A0A383VKH4"/>
<accession>A0A383VKH4</accession>
<dbReference type="GO" id="GO:0005634">
    <property type="term" value="C:nucleus"/>
    <property type="evidence" value="ECO:0007669"/>
    <property type="project" value="TreeGrafter"/>
</dbReference>
<dbReference type="Gene3D" id="3.65.10.20">
    <property type="entry name" value="RNA 3'-terminal phosphate cyclase domain"/>
    <property type="match status" value="2"/>
</dbReference>
<proteinExistence type="predicted"/>
<dbReference type="InterPro" id="IPR037136">
    <property type="entry name" value="RNA3'_phos_cyclase_dom_sf"/>
</dbReference>
<evidence type="ECO:0000313" key="7">
    <source>
        <dbReference type="Proteomes" id="UP000256970"/>
    </source>
</evidence>
<sequence>MPLIGSQLEGGGQILRNAVALSALTGRIIHIDKIRAGRQKPGLSPQHLTGLRLVEAICSGHSEGGAVRSTAINFTPGRTAAGTYTADTHTAGSCTLMVQQALPCLLFAQQPRESTVSTLTLRGGTDASFAPPIGYLQLVLLPTLQRLMGPAAAGLSLRLVRRGFYPKGGGEAVLQVPSLPPGQTLPAWDLSKRGHLLGINGIAFTAGRLKPETGSRIAEAAADCIRQALQEQQQQTVWGAAAAAAASQTEAPAAPAAAAAAAAAAKSGPPQVEAVPQPAVGIQVVRETPETACGDGGGIVLVAATSTGCLLGASALAERGMAPEAIGAAAAGKLLEALQSGAAVDDWVQDQLILFMALAGGSSSMLCSEPTLHTRTAIAVVQQLLPQVQFSISKQAAGTCGKQLYIIRCQGAGWKL</sequence>
<dbReference type="InterPro" id="IPR023797">
    <property type="entry name" value="RNA3'_phos_cyclase_dom"/>
</dbReference>
<dbReference type="PANTHER" id="PTHR11096">
    <property type="entry name" value="RNA 3' TERMINAL PHOSPHATE CYCLASE"/>
    <property type="match status" value="1"/>
</dbReference>
<organism evidence="5 7">
    <name type="scientific">Tetradesmus obliquus</name>
    <name type="common">Green alga</name>
    <name type="synonym">Acutodesmus obliquus</name>
    <dbReference type="NCBI Taxonomy" id="3088"/>
    <lineage>
        <taxon>Eukaryota</taxon>
        <taxon>Viridiplantae</taxon>
        <taxon>Chlorophyta</taxon>
        <taxon>core chlorophytes</taxon>
        <taxon>Chlorophyceae</taxon>
        <taxon>CS clade</taxon>
        <taxon>Sphaeropleales</taxon>
        <taxon>Scenedesmaceae</taxon>
        <taxon>Tetradesmus</taxon>
    </lineage>
</organism>
<gene>
    <name evidence="6" type="ORF">BQ4739_LOCUS17179</name>
    <name evidence="5" type="ORF">BQ4739_LOCUS6162</name>
</gene>
<dbReference type="AlphaFoldDB" id="A0A383VKH4"/>
<feature type="domain" description="RNA 3'-terminal phosphate cyclase" evidence="3">
    <location>
        <begin position="8"/>
        <end position="386"/>
    </location>
</feature>
<dbReference type="GO" id="GO:0005524">
    <property type="term" value="F:ATP binding"/>
    <property type="evidence" value="ECO:0007669"/>
    <property type="project" value="UniProtKB-KW"/>
</dbReference>
<reference evidence="5 7" key="1">
    <citation type="submission" date="2016-10" db="EMBL/GenBank/DDBJ databases">
        <authorList>
            <person name="Cai Z."/>
        </authorList>
    </citation>
    <scope>NUCLEOTIDE SEQUENCE [LARGE SCALE GENOMIC DNA]</scope>
</reference>
<dbReference type="EMBL" id="FNXT01001267">
    <property type="protein sequence ID" value="SZX76808.1"/>
    <property type="molecule type" value="Genomic_DNA"/>
</dbReference>
<dbReference type="Pfam" id="PF01137">
    <property type="entry name" value="RTC"/>
    <property type="match status" value="1"/>
</dbReference>
<evidence type="ECO:0000259" key="3">
    <source>
        <dbReference type="Pfam" id="PF01137"/>
    </source>
</evidence>
<feature type="active site" description="Tele-AMP-histidine intermediate" evidence="1">
    <location>
        <position position="373"/>
    </location>
</feature>
<keyword evidence="2" id="KW-0067">ATP-binding</keyword>
<evidence type="ECO:0000313" key="6">
    <source>
        <dbReference type="EMBL" id="SZX76808.1"/>
    </source>
</evidence>
<dbReference type="Proteomes" id="UP000256970">
    <property type="component" value="Unassembled WGS sequence"/>
</dbReference>
<dbReference type="GO" id="GO:0006396">
    <property type="term" value="P:RNA processing"/>
    <property type="evidence" value="ECO:0007669"/>
    <property type="project" value="InterPro"/>
</dbReference>
<keyword evidence="7" id="KW-1185">Reference proteome</keyword>
<dbReference type="Pfam" id="PF05189">
    <property type="entry name" value="RTC_insert"/>
    <property type="match status" value="1"/>
</dbReference>
<feature type="domain" description="RNA 3'-terminal phosphate cyclase insert" evidence="4">
    <location>
        <begin position="192"/>
        <end position="338"/>
    </location>
</feature>
<dbReference type="InterPro" id="IPR036553">
    <property type="entry name" value="RPTC_insert"/>
</dbReference>